<comment type="similarity">
    <text evidence="2">Belongs to the KIF-binding protein family.</text>
</comment>
<gene>
    <name evidence="6" type="ORF">MICPUN_56345</name>
</gene>
<dbReference type="AlphaFoldDB" id="C1E016"/>
<proteinExistence type="inferred from homology"/>
<dbReference type="OMA" id="AHIHITA"/>
<organism evidence="6 7">
    <name type="scientific">Micromonas commoda (strain RCC299 / NOUM17 / CCMP2709)</name>
    <name type="common">Picoplanktonic green alga</name>
    <dbReference type="NCBI Taxonomy" id="296587"/>
    <lineage>
        <taxon>Eukaryota</taxon>
        <taxon>Viridiplantae</taxon>
        <taxon>Chlorophyta</taxon>
        <taxon>Mamiellophyceae</taxon>
        <taxon>Mamiellales</taxon>
        <taxon>Mamiellaceae</taxon>
        <taxon>Micromonas</taxon>
    </lineage>
</organism>
<dbReference type="KEGG" id="mis:MICPUN_56345"/>
<dbReference type="Gene3D" id="1.25.40.10">
    <property type="entry name" value="Tetratricopeptide repeat domain"/>
    <property type="match status" value="1"/>
</dbReference>
<dbReference type="RefSeq" id="XP_002499964.1">
    <property type="nucleotide sequence ID" value="XM_002499918.1"/>
</dbReference>
<dbReference type="SUPFAM" id="SSF48452">
    <property type="entry name" value="TPR-like"/>
    <property type="match status" value="1"/>
</dbReference>
<evidence type="ECO:0000313" key="6">
    <source>
        <dbReference type="EMBL" id="ACO61222.1"/>
    </source>
</evidence>
<evidence type="ECO:0000313" key="7">
    <source>
        <dbReference type="Proteomes" id="UP000002009"/>
    </source>
</evidence>
<accession>C1E016</accession>
<dbReference type="PANTHER" id="PTHR46321:SF1">
    <property type="entry name" value="KIF-BINDING PROTEIN"/>
    <property type="match status" value="1"/>
</dbReference>
<dbReference type="GO" id="GO:0005856">
    <property type="term" value="C:cytoskeleton"/>
    <property type="evidence" value="ECO:0007669"/>
    <property type="project" value="UniProtKB-SubCell"/>
</dbReference>
<dbReference type="InterPro" id="IPR022083">
    <property type="entry name" value="KBP"/>
</dbReference>
<dbReference type="InParanoid" id="C1E016"/>
<sequence>MATAPPGSLPMNLGFIEVAVKFAEVMQECDRLCAVKDPTEEPFKSKYAAERALKSLASTLTDDRVAEIAGPDEPIVEALLDLRARLAHRRGVIAVETEDPAKAEGLLEDAVTWLGARAGAPECVHALIDSCNHLGIVWTNRSDPEKAMPHLERAMRVYEDLDPKDPDAKTPAIERAFTNTVFYLAQVYGYVGRDEEAAKLCGACLRRQCEAVPTAGGIGSRGGVKGASVSPEEWAQNAAQLAGFYAARACWATARHCAAAAEKVFADANPGWKSSEVDTSSSEVEGSIPTGSGHGVGALDDDALNVGANVHLAWAKLHLRRLTAATELFATRGATETGAGGEAKRAASTGDDNALIVSFPTLRLGDGGATSATEAAKTVGIVSQGPGEGWVPRDLATARAVFNQAARRFRAALARYKLDGFVTEHCDVVLDVARLHKHLAFFEESNPRRYNSLQRRRAERCERVAAELSRDKYPGLYKTLWFEYAEAHRAILEGKIRRGRPPLSLGDAARCATRGYTAYVDTFEDQVGSDRLNPRRIIDSDEEKTYVTARFIRARTASKQHGQFGSEADALGVALIDYEFVPAYVKAHGLVGMEQESDLCEQMCALLPTKIVHLRSMEKNAGKDPLAVDPLAVQ</sequence>
<dbReference type="Proteomes" id="UP000002009">
    <property type="component" value="Chromosome 2"/>
</dbReference>
<dbReference type="PANTHER" id="PTHR46321">
    <property type="entry name" value="KIF1-BINDING PROTEIN"/>
    <property type="match status" value="1"/>
</dbReference>
<dbReference type="EMBL" id="CP001323">
    <property type="protein sequence ID" value="ACO61222.1"/>
    <property type="molecule type" value="Genomic_DNA"/>
</dbReference>
<keyword evidence="4" id="KW-0963">Cytoplasm</keyword>
<keyword evidence="7" id="KW-1185">Reference proteome</keyword>
<dbReference type="InterPro" id="IPR011990">
    <property type="entry name" value="TPR-like_helical_dom_sf"/>
</dbReference>
<evidence type="ECO:0000256" key="3">
    <source>
        <dbReference type="ARBA" id="ARBA00016840"/>
    </source>
</evidence>
<evidence type="ECO:0000256" key="5">
    <source>
        <dbReference type="ARBA" id="ARBA00023212"/>
    </source>
</evidence>
<dbReference type="OrthoDB" id="409897at2759"/>
<evidence type="ECO:0000256" key="4">
    <source>
        <dbReference type="ARBA" id="ARBA00022490"/>
    </source>
</evidence>
<dbReference type="GeneID" id="8240677"/>
<dbReference type="Pfam" id="PF12309">
    <property type="entry name" value="KBP_C"/>
    <property type="match status" value="1"/>
</dbReference>
<protein>
    <recommendedName>
        <fullName evidence="3">KIF-binding protein</fullName>
    </recommendedName>
</protein>
<keyword evidence="5" id="KW-0206">Cytoskeleton</keyword>
<dbReference type="eggNOG" id="ENOG502QPZT">
    <property type="taxonomic scope" value="Eukaryota"/>
</dbReference>
<comment type="subcellular location">
    <subcellularLocation>
        <location evidence="1">Cytoplasm</location>
        <location evidence="1">Cytoskeleton</location>
    </subcellularLocation>
</comment>
<reference evidence="6 7" key="1">
    <citation type="journal article" date="2009" name="Science">
        <title>Green evolution and dynamic adaptations revealed by genomes of the marine picoeukaryotes Micromonas.</title>
        <authorList>
            <person name="Worden A.Z."/>
            <person name="Lee J.H."/>
            <person name="Mock T."/>
            <person name="Rouze P."/>
            <person name="Simmons M.P."/>
            <person name="Aerts A.L."/>
            <person name="Allen A.E."/>
            <person name="Cuvelier M.L."/>
            <person name="Derelle E."/>
            <person name="Everett M.V."/>
            <person name="Foulon E."/>
            <person name="Grimwood J."/>
            <person name="Gundlach H."/>
            <person name="Henrissat B."/>
            <person name="Napoli C."/>
            <person name="McDonald S.M."/>
            <person name="Parker M.S."/>
            <person name="Rombauts S."/>
            <person name="Salamov A."/>
            <person name="Von Dassow P."/>
            <person name="Badger J.H."/>
            <person name="Coutinho P.M."/>
            <person name="Demir E."/>
            <person name="Dubchak I."/>
            <person name="Gentemann C."/>
            <person name="Eikrem W."/>
            <person name="Gready J.E."/>
            <person name="John U."/>
            <person name="Lanier W."/>
            <person name="Lindquist E.A."/>
            <person name="Lucas S."/>
            <person name="Mayer K.F."/>
            <person name="Moreau H."/>
            <person name="Not F."/>
            <person name="Otillar R."/>
            <person name="Panaud O."/>
            <person name="Pangilinan J."/>
            <person name="Paulsen I."/>
            <person name="Piegu B."/>
            <person name="Poliakov A."/>
            <person name="Robbens S."/>
            <person name="Schmutz J."/>
            <person name="Toulza E."/>
            <person name="Wyss T."/>
            <person name="Zelensky A."/>
            <person name="Zhou K."/>
            <person name="Armbrust E.V."/>
            <person name="Bhattacharya D."/>
            <person name="Goodenough U.W."/>
            <person name="Van de Peer Y."/>
            <person name="Grigoriev I.V."/>
        </authorList>
    </citation>
    <scope>NUCLEOTIDE SEQUENCE [LARGE SCALE GENOMIC DNA]</scope>
    <source>
        <strain evidence="7">RCC299 / NOUM17</strain>
    </source>
</reference>
<evidence type="ECO:0000256" key="2">
    <source>
        <dbReference type="ARBA" id="ARBA00010305"/>
    </source>
</evidence>
<name>C1E016_MICCC</name>
<evidence type="ECO:0000256" key="1">
    <source>
        <dbReference type="ARBA" id="ARBA00004245"/>
    </source>
</evidence>